<feature type="domain" description="Acyl-CoA dehydrogenase/oxidase C-terminal" evidence="6">
    <location>
        <begin position="242"/>
        <end position="375"/>
    </location>
</feature>
<feature type="domain" description="Acyl-CoA dehydrogenase/oxidase N-terminal" evidence="8">
    <location>
        <begin position="18"/>
        <end position="125"/>
    </location>
</feature>
<dbReference type="SUPFAM" id="SSF56645">
    <property type="entry name" value="Acyl-CoA dehydrogenase NM domain-like"/>
    <property type="match status" value="1"/>
</dbReference>
<comment type="similarity">
    <text evidence="2">Belongs to the acyl-CoA dehydrogenase family.</text>
</comment>
<evidence type="ECO:0000259" key="7">
    <source>
        <dbReference type="Pfam" id="PF02770"/>
    </source>
</evidence>
<dbReference type="PANTHER" id="PTHR48083">
    <property type="entry name" value="MEDIUM-CHAIN SPECIFIC ACYL-COA DEHYDROGENASE, MITOCHONDRIAL-RELATED"/>
    <property type="match status" value="1"/>
</dbReference>
<feature type="domain" description="Acyl-CoA oxidase/dehydrogenase middle" evidence="7">
    <location>
        <begin position="131"/>
        <end position="229"/>
    </location>
</feature>
<dbReference type="Pfam" id="PF00441">
    <property type="entry name" value="Acyl-CoA_dh_1"/>
    <property type="match status" value="1"/>
</dbReference>
<gene>
    <name evidence="9" type="ORF">GCM10023144_24390</name>
</gene>
<evidence type="ECO:0000259" key="8">
    <source>
        <dbReference type="Pfam" id="PF02771"/>
    </source>
</evidence>
<dbReference type="InterPro" id="IPR037069">
    <property type="entry name" value="AcylCoA_DH/ox_N_sf"/>
</dbReference>
<reference evidence="10" key="1">
    <citation type="journal article" date="2019" name="Int. J. Syst. Evol. Microbiol.">
        <title>The Global Catalogue of Microorganisms (GCM) 10K type strain sequencing project: providing services to taxonomists for standard genome sequencing and annotation.</title>
        <authorList>
            <consortium name="The Broad Institute Genomics Platform"/>
            <consortium name="The Broad Institute Genome Sequencing Center for Infectious Disease"/>
            <person name="Wu L."/>
            <person name="Ma J."/>
        </authorList>
    </citation>
    <scope>NUCLEOTIDE SEQUENCE [LARGE SCALE GENOMIC DNA]</scope>
    <source>
        <strain evidence="10">JCM 17666</strain>
    </source>
</reference>
<keyword evidence="4" id="KW-0274">FAD</keyword>
<evidence type="ECO:0000256" key="5">
    <source>
        <dbReference type="ARBA" id="ARBA00023002"/>
    </source>
</evidence>
<dbReference type="InterPro" id="IPR009075">
    <property type="entry name" value="AcylCo_DH/oxidase_C"/>
</dbReference>
<dbReference type="Gene3D" id="1.10.540.10">
    <property type="entry name" value="Acyl-CoA dehydrogenase/oxidase, N-terminal domain"/>
    <property type="match status" value="1"/>
</dbReference>
<keyword evidence="5" id="KW-0560">Oxidoreductase</keyword>
<dbReference type="EMBL" id="BAABFO010000010">
    <property type="protein sequence ID" value="GAA4333281.1"/>
    <property type="molecule type" value="Genomic_DNA"/>
</dbReference>
<accession>A0ABP8H215</accession>
<dbReference type="InterPro" id="IPR006091">
    <property type="entry name" value="Acyl-CoA_Oxase/DH_mid-dom"/>
</dbReference>
<dbReference type="InterPro" id="IPR009100">
    <property type="entry name" value="AcylCoA_DH/oxidase_NM_dom_sf"/>
</dbReference>
<dbReference type="Proteomes" id="UP001501671">
    <property type="component" value="Unassembled WGS sequence"/>
</dbReference>
<proteinExistence type="inferred from homology"/>
<dbReference type="SUPFAM" id="SSF47203">
    <property type="entry name" value="Acyl-CoA dehydrogenase C-terminal domain-like"/>
    <property type="match status" value="1"/>
</dbReference>
<evidence type="ECO:0000313" key="9">
    <source>
        <dbReference type="EMBL" id="GAA4333281.1"/>
    </source>
</evidence>
<comment type="cofactor">
    <cofactor evidence="1">
        <name>FAD</name>
        <dbReference type="ChEBI" id="CHEBI:57692"/>
    </cofactor>
</comment>
<keyword evidence="10" id="KW-1185">Reference proteome</keyword>
<evidence type="ECO:0000256" key="4">
    <source>
        <dbReference type="ARBA" id="ARBA00022827"/>
    </source>
</evidence>
<dbReference type="InterPro" id="IPR046373">
    <property type="entry name" value="Acyl-CoA_Oxase/DH_mid-dom_sf"/>
</dbReference>
<dbReference type="Gene3D" id="1.20.140.10">
    <property type="entry name" value="Butyryl-CoA Dehydrogenase, subunit A, domain 3"/>
    <property type="match status" value="1"/>
</dbReference>
<dbReference type="Gene3D" id="2.40.110.10">
    <property type="entry name" value="Butyryl-CoA Dehydrogenase, subunit A, domain 2"/>
    <property type="match status" value="1"/>
</dbReference>
<dbReference type="Pfam" id="PF02770">
    <property type="entry name" value="Acyl-CoA_dh_M"/>
    <property type="match status" value="1"/>
</dbReference>
<evidence type="ECO:0000256" key="2">
    <source>
        <dbReference type="ARBA" id="ARBA00009347"/>
    </source>
</evidence>
<evidence type="ECO:0000313" key="10">
    <source>
        <dbReference type="Proteomes" id="UP001501671"/>
    </source>
</evidence>
<dbReference type="CDD" id="cd00567">
    <property type="entry name" value="ACAD"/>
    <property type="match status" value="1"/>
</dbReference>
<dbReference type="InterPro" id="IPR013786">
    <property type="entry name" value="AcylCoA_DH/ox_N"/>
</dbReference>
<evidence type="ECO:0000256" key="1">
    <source>
        <dbReference type="ARBA" id="ARBA00001974"/>
    </source>
</evidence>
<name>A0ABP8H215_9BURK</name>
<comment type="caution">
    <text evidence="9">The sequence shown here is derived from an EMBL/GenBank/DDBJ whole genome shotgun (WGS) entry which is preliminary data.</text>
</comment>
<evidence type="ECO:0000259" key="6">
    <source>
        <dbReference type="Pfam" id="PF00441"/>
    </source>
</evidence>
<evidence type="ECO:0000256" key="3">
    <source>
        <dbReference type="ARBA" id="ARBA00022630"/>
    </source>
</evidence>
<dbReference type="Pfam" id="PF02771">
    <property type="entry name" value="Acyl-CoA_dh_N"/>
    <property type="match status" value="1"/>
</dbReference>
<dbReference type="RefSeq" id="WP_345249739.1">
    <property type="nucleotide sequence ID" value="NZ_BAABFO010000010.1"/>
</dbReference>
<sequence length="397" mass="44203">MSVEANDSGLTMVPYGEDYPEIRQSIQAICKDFPGEYWRDQEARHEHAQEFTQAMTDAGYLSALIPEEYGGAGLPIRAGGVVFEEITAAGCSASNIRAQAYMMKILVKHGTPRQRERYLPDIASGRLRFQSFGVTEPTTGSDTLNLKTTAVRDGDHYVVNGQKIWTSRAKNSDLMVLLVRTTPADQVKQRTDGLSVLLVDIRESLGKGMTIRPIETMVNHQTNEIFYDNLRVPVENLIGVENKGFRVILDGMNSERILLAHESLGDCRYFIDKAVNYAKERVVFGRPIGQNQGIQFPLARCYAQYRAADLMVRTACALFDAGQPCGEQANLGRLLSSEAAWSSGEECMQTHGGFSVAREYDIERKWRAARLQRIAPISTNLILAFIGHNVLGLPKSY</sequence>
<protein>
    <submittedName>
        <fullName evidence="9">Acyl-CoA dehydrogenase family protein</fullName>
    </submittedName>
</protein>
<dbReference type="PANTHER" id="PTHR48083:SF1">
    <property type="entry name" value="DEHYDROGENASE, PUTATIVE (AFU_ORTHOLOGUE AFUA_7G06510)-RELATED"/>
    <property type="match status" value="1"/>
</dbReference>
<organism evidence="9 10">
    <name type="scientific">Pigmentiphaga soli</name>
    <dbReference type="NCBI Taxonomy" id="1007095"/>
    <lineage>
        <taxon>Bacteria</taxon>
        <taxon>Pseudomonadati</taxon>
        <taxon>Pseudomonadota</taxon>
        <taxon>Betaproteobacteria</taxon>
        <taxon>Burkholderiales</taxon>
        <taxon>Alcaligenaceae</taxon>
        <taxon>Pigmentiphaga</taxon>
    </lineage>
</organism>
<dbReference type="InterPro" id="IPR036250">
    <property type="entry name" value="AcylCo_DH-like_C"/>
</dbReference>
<dbReference type="InterPro" id="IPR050741">
    <property type="entry name" value="Acyl-CoA_dehydrogenase"/>
</dbReference>
<keyword evidence="3" id="KW-0285">Flavoprotein</keyword>